<reference evidence="1 2" key="1">
    <citation type="submission" date="2019-04" db="EMBL/GenBank/DDBJ databases">
        <title>Chromosome genome assembly for Takifugu flavidus.</title>
        <authorList>
            <person name="Xiao S."/>
        </authorList>
    </citation>
    <scope>NUCLEOTIDE SEQUENCE [LARGE SCALE GENOMIC DNA]</scope>
    <source>
        <strain evidence="1">HTHZ2018</strain>
        <tissue evidence="1">Muscle</tissue>
    </source>
</reference>
<dbReference type="InterPro" id="IPR009635">
    <property type="entry name" value="NPDC1"/>
</dbReference>
<dbReference type="GO" id="GO:0016020">
    <property type="term" value="C:membrane"/>
    <property type="evidence" value="ECO:0007669"/>
    <property type="project" value="InterPro"/>
</dbReference>
<dbReference type="PANTHER" id="PTHR23352:SF2">
    <property type="entry name" value="NEURAL PROLIFERATION DIFFERENTIATION AND CONTROL PROTEIN 1"/>
    <property type="match status" value="1"/>
</dbReference>
<name>A0A5C6N3E0_9TELE</name>
<keyword evidence="2" id="KW-1185">Reference proteome</keyword>
<dbReference type="PANTHER" id="PTHR23352">
    <property type="entry name" value="NEURAL PROLIFERATION DIFFERENTIATION AND CONTROL PROTEIN-1 NPDC-1 PROTEIN"/>
    <property type="match status" value="1"/>
</dbReference>
<protein>
    <submittedName>
        <fullName evidence="1">Neural proliferation differentiation and control protein 1</fullName>
    </submittedName>
</protein>
<evidence type="ECO:0000313" key="2">
    <source>
        <dbReference type="Proteomes" id="UP000324091"/>
    </source>
</evidence>
<comment type="caution">
    <text evidence="1">The sequence shown here is derived from an EMBL/GenBank/DDBJ whole genome shotgun (WGS) entry which is preliminary data.</text>
</comment>
<gene>
    <name evidence="1" type="ORF">D4764_05G0014080</name>
</gene>
<sequence>MGQRFAPSYANLYMSEWEREALSKCPLRPTLYLRYLDDVFGIWTYTIPQFMDFINTLNHHHPSIKLKHTIDTQEINFLDTTLSDFMAVTFCRHRDEPKVPDSGASTDEENEDGDFTVYECPGLAPTGEMEVKNPLFDDSTLYFQRFHK</sequence>
<proteinExistence type="predicted"/>
<dbReference type="Pfam" id="PF06809">
    <property type="entry name" value="NPDC1"/>
    <property type="match status" value="1"/>
</dbReference>
<evidence type="ECO:0000313" key="1">
    <source>
        <dbReference type="EMBL" id="TWW61318.1"/>
    </source>
</evidence>
<dbReference type="Proteomes" id="UP000324091">
    <property type="component" value="Chromosome 5"/>
</dbReference>
<accession>A0A5C6N3E0</accession>
<organism evidence="1 2">
    <name type="scientific">Takifugu flavidus</name>
    <name type="common">sansaifugu</name>
    <dbReference type="NCBI Taxonomy" id="433684"/>
    <lineage>
        <taxon>Eukaryota</taxon>
        <taxon>Metazoa</taxon>
        <taxon>Chordata</taxon>
        <taxon>Craniata</taxon>
        <taxon>Vertebrata</taxon>
        <taxon>Euteleostomi</taxon>
        <taxon>Actinopterygii</taxon>
        <taxon>Neopterygii</taxon>
        <taxon>Teleostei</taxon>
        <taxon>Neoteleostei</taxon>
        <taxon>Acanthomorphata</taxon>
        <taxon>Eupercaria</taxon>
        <taxon>Tetraodontiformes</taxon>
        <taxon>Tetradontoidea</taxon>
        <taxon>Tetraodontidae</taxon>
        <taxon>Takifugu</taxon>
    </lineage>
</organism>
<dbReference type="AlphaFoldDB" id="A0A5C6N3E0"/>
<dbReference type="EMBL" id="RHFK02000018">
    <property type="protein sequence ID" value="TWW61318.1"/>
    <property type="molecule type" value="Genomic_DNA"/>
</dbReference>